<reference evidence="2 3" key="1">
    <citation type="submission" date="2024-10" db="EMBL/GenBank/DDBJ databases">
        <title>The Natural Products Discovery Center: Release of the First 8490 Sequenced Strains for Exploring Actinobacteria Biosynthetic Diversity.</title>
        <authorList>
            <person name="Kalkreuter E."/>
            <person name="Kautsar S.A."/>
            <person name="Yang D."/>
            <person name="Bader C.D."/>
            <person name="Teijaro C.N."/>
            <person name="Fluegel L."/>
            <person name="Davis C.M."/>
            <person name="Simpson J.R."/>
            <person name="Lauterbach L."/>
            <person name="Steele A.D."/>
            <person name="Gui C."/>
            <person name="Meng S."/>
            <person name="Li G."/>
            <person name="Viehrig K."/>
            <person name="Ye F."/>
            <person name="Su P."/>
            <person name="Kiefer A.F."/>
            <person name="Nichols A."/>
            <person name="Cepeda A.J."/>
            <person name="Yan W."/>
            <person name="Fan B."/>
            <person name="Jiang Y."/>
            <person name="Adhikari A."/>
            <person name="Zheng C.-J."/>
            <person name="Schuster L."/>
            <person name="Cowan T.M."/>
            <person name="Smanski M.J."/>
            <person name="Chevrette M.G."/>
            <person name="De Carvalho L.P.S."/>
            <person name="Shen B."/>
        </authorList>
    </citation>
    <scope>NUCLEOTIDE SEQUENCE [LARGE SCALE GENOMIC DNA]</scope>
    <source>
        <strain evidence="2 3">NPDC019481</strain>
    </source>
</reference>
<feature type="transmembrane region" description="Helical" evidence="1">
    <location>
        <begin position="93"/>
        <end position="110"/>
    </location>
</feature>
<feature type="transmembrane region" description="Helical" evidence="1">
    <location>
        <begin position="188"/>
        <end position="206"/>
    </location>
</feature>
<dbReference type="RefSeq" id="WP_397406437.1">
    <property type="nucleotide sequence ID" value="NZ_JBIRYI010000013.1"/>
</dbReference>
<feature type="transmembrane region" description="Helical" evidence="1">
    <location>
        <begin position="116"/>
        <end position="138"/>
    </location>
</feature>
<dbReference type="PANTHER" id="PTHR33802">
    <property type="entry name" value="SI:CH211-161H7.5-RELATED"/>
    <property type="match status" value="1"/>
</dbReference>
<evidence type="ECO:0000256" key="1">
    <source>
        <dbReference type="SAM" id="Phobius"/>
    </source>
</evidence>
<protein>
    <submittedName>
        <fullName evidence="2">Tryptophan-rich sensory protein</fullName>
    </submittedName>
</protein>
<proteinExistence type="predicted"/>
<dbReference type="EMBL" id="JBIRYI010000013">
    <property type="protein sequence ID" value="MFI2489304.1"/>
    <property type="molecule type" value="Genomic_DNA"/>
</dbReference>
<organism evidence="2 3">
    <name type="scientific">Promicromonospora kroppenstedtii</name>
    <dbReference type="NCBI Taxonomy" id="440482"/>
    <lineage>
        <taxon>Bacteria</taxon>
        <taxon>Bacillati</taxon>
        <taxon>Actinomycetota</taxon>
        <taxon>Actinomycetes</taxon>
        <taxon>Micrococcales</taxon>
        <taxon>Promicromonosporaceae</taxon>
        <taxon>Promicromonospora</taxon>
    </lineage>
</organism>
<evidence type="ECO:0000313" key="2">
    <source>
        <dbReference type="EMBL" id="MFI2489304.1"/>
    </source>
</evidence>
<keyword evidence="1" id="KW-0812">Transmembrane</keyword>
<sequence>MAHSTSHDLVQRIVVTVSFVVCVIGSMIGVGVFGGTSVNAAAGGALDTDATLLAPASAAFSVWTVVYVGLAGYTVLQWFHAPTPAAQERQRRLRLPVAGTMLLNAAWILVVQAGWLWVSVLVIAALLTLLIRVFLILLRSRAAGALDRVLVDGVLGVYLGWVCVATAANIAAALTSAGFDGAGLAPDWWAVGVLAVVGVIGVALAVRGGGPVAVALAIAWGLAWIAVERWDGAPYSAPTAAAALAAAVAVVGATAVVRVRAAARLSSRG</sequence>
<feature type="transmembrane region" description="Helical" evidence="1">
    <location>
        <begin position="53"/>
        <end position="81"/>
    </location>
</feature>
<keyword evidence="1" id="KW-0472">Membrane</keyword>
<name>A0ABW7XQ01_9MICO</name>
<dbReference type="Proteomes" id="UP001611580">
    <property type="component" value="Unassembled WGS sequence"/>
</dbReference>
<accession>A0ABW7XQ01</accession>
<keyword evidence="3" id="KW-1185">Reference proteome</keyword>
<feature type="transmembrane region" description="Helical" evidence="1">
    <location>
        <begin position="239"/>
        <end position="259"/>
    </location>
</feature>
<dbReference type="Gene3D" id="1.20.1260.100">
    <property type="entry name" value="TspO/MBR protein"/>
    <property type="match status" value="1"/>
</dbReference>
<dbReference type="InterPro" id="IPR038330">
    <property type="entry name" value="TspO/MBR-related_sf"/>
</dbReference>
<evidence type="ECO:0000313" key="3">
    <source>
        <dbReference type="Proteomes" id="UP001611580"/>
    </source>
</evidence>
<dbReference type="PANTHER" id="PTHR33802:SF1">
    <property type="entry name" value="XK-RELATED PROTEIN"/>
    <property type="match status" value="1"/>
</dbReference>
<gene>
    <name evidence="2" type="ORF">ACH47X_20505</name>
</gene>
<feature type="transmembrane region" description="Helical" evidence="1">
    <location>
        <begin position="211"/>
        <end position="227"/>
    </location>
</feature>
<feature type="transmembrane region" description="Helical" evidence="1">
    <location>
        <begin position="12"/>
        <end position="33"/>
    </location>
</feature>
<comment type="caution">
    <text evidence="2">The sequence shown here is derived from an EMBL/GenBank/DDBJ whole genome shotgun (WGS) entry which is preliminary data.</text>
</comment>
<feature type="transmembrane region" description="Helical" evidence="1">
    <location>
        <begin position="150"/>
        <end position="176"/>
    </location>
</feature>
<keyword evidence="1" id="KW-1133">Transmembrane helix</keyword>